<dbReference type="GO" id="GO:0005524">
    <property type="term" value="F:ATP binding"/>
    <property type="evidence" value="ECO:0007669"/>
    <property type="project" value="UniProtKB-KW"/>
</dbReference>
<dbReference type="STRING" id="1123281.SAMN02745180_01391"/>
<evidence type="ECO:0000259" key="13">
    <source>
        <dbReference type="Pfam" id="PF08245"/>
    </source>
</evidence>
<keyword evidence="7 11" id="KW-0067">ATP-binding</keyword>
<evidence type="ECO:0000313" key="15">
    <source>
        <dbReference type="Proteomes" id="UP000184389"/>
    </source>
</evidence>
<evidence type="ECO:0000256" key="3">
    <source>
        <dbReference type="ARBA" id="ARBA00013025"/>
    </source>
</evidence>
<dbReference type="InterPro" id="IPR036565">
    <property type="entry name" value="Mur-like_cat_sf"/>
</dbReference>
<evidence type="ECO:0000256" key="8">
    <source>
        <dbReference type="ARBA" id="ARBA00022842"/>
    </source>
</evidence>
<dbReference type="PROSITE" id="PS01012">
    <property type="entry name" value="FOLYLPOLYGLU_SYNT_2"/>
    <property type="match status" value="1"/>
</dbReference>
<sequence>MNYNEALDFINEAEGLGSRLGLETIKKLMNLLGDPQKDLKCIHIAGTNGKGSTTSYISTMLKEAGYKVGVFTSPYLERFNERIQINGVDIPNDVFARITEKVKEKTEEMIRRGHSHPTVFELITAIMFMYFKEEKVDLAVLEVGLGGRIDSTNVIDNSLVSVITTIDYDHMAVLGDTLYKIGSEKAGIIKENGIVVSYPQNEEALKALLEKAEEKNANFIICPMSNIKIHELNDRGAVYDFQYDSHKFDKLVINLVGKHQVYNSVLALTTILELRDKGIINISNEEIRNGLMKTRWNGRLEVISREPIFLIDGAHNKQGIEALISSLKLFNYDRLILGVGILKDKDVSHMVEILSPLADEIIATEVDSPRKMEANELAEMIKKYNKNVRVEKDIRAAVEKSIELANKNDLIVFAGSIYMIGDVRKIVLS</sequence>
<evidence type="ECO:0000256" key="6">
    <source>
        <dbReference type="ARBA" id="ARBA00022741"/>
    </source>
</evidence>
<dbReference type="GO" id="GO:0005737">
    <property type="term" value="C:cytoplasm"/>
    <property type="evidence" value="ECO:0007669"/>
    <property type="project" value="TreeGrafter"/>
</dbReference>
<dbReference type="FunFam" id="3.40.1190.10:FF:000011">
    <property type="entry name" value="Folylpolyglutamate synthase/dihydrofolate synthase"/>
    <property type="match status" value="1"/>
</dbReference>
<name>A0A1M5WSZ6_9FIRM</name>
<dbReference type="SUPFAM" id="SSF53623">
    <property type="entry name" value="MurD-like peptide ligases, catalytic domain"/>
    <property type="match status" value="1"/>
</dbReference>
<evidence type="ECO:0000256" key="1">
    <source>
        <dbReference type="ARBA" id="ARBA00001946"/>
    </source>
</evidence>
<dbReference type="NCBIfam" id="TIGR01499">
    <property type="entry name" value="folC"/>
    <property type="match status" value="1"/>
</dbReference>
<evidence type="ECO:0000259" key="12">
    <source>
        <dbReference type="Pfam" id="PF02875"/>
    </source>
</evidence>
<dbReference type="EC" id="6.3.2.17" evidence="3"/>
<evidence type="ECO:0000256" key="5">
    <source>
        <dbReference type="ARBA" id="ARBA00022723"/>
    </source>
</evidence>
<comment type="catalytic activity">
    <reaction evidence="10">
        <text>(6S)-5,6,7,8-tetrahydrofolyl-(gamma-L-Glu)(n) + L-glutamate + ATP = (6S)-5,6,7,8-tetrahydrofolyl-(gamma-L-Glu)(n+1) + ADP + phosphate + H(+)</text>
        <dbReference type="Rhea" id="RHEA:10580"/>
        <dbReference type="Rhea" id="RHEA-COMP:14738"/>
        <dbReference type="Rhea" id="RHEA-COMP:14740"/>
        <dbReference type="ChEBI" id="CHEBI:15378"/>
        <dbReference type="ChEBI" id="CHEBI:29985"/>
        <dbReference type="ChEBI" id="CHEBI:30616"/>
        <dbReference type="ChEBI" id="CHEBI:43474"/>
        <dbReference type="ChEBI" id="CHEBI:141005"/>
        <dbReference type="ChEBI" id="CHEBI:456216"/>
        <dbReference type="EC" id="6.3.2.17"/>
    </reaction>
</comment>
<dbReference type="GO" id="GO:0004326">
    <property type="term" value="F:tetrahydrofolylpolyglutamate synthase activity"/>
    <property type="evidence" value="ECO:0007669"/>
    <property type="project" value="UniProtKB-EC"/>
</dbReference>
<dbReference type="PROSITE" id="PS01011">
    <property type="entry name" value="FOLYLPOLYGLU_SYNT_1"/>
    <property type="match status" value="1"/>
</dbReference>
<organism evidence="14 15">
    <name type="scientific">Sporanaerobacter acetigenes DSM 13106</name>
    <dbReference type="NCBI Taxonomy" id="1123281"/>
    <lineage>
        <taxon>Bacteria</taxon>
        <taxon>Bacillati</taxon>
        <taxon>Bacillota</taxon>
        <taxon>Tissierellia</taxon>
        <taxon>Tissierellales</taxon>
        <taxon>Sporanaerobacteraceae</taxon>
        <taxon>Sporanaerobacter</taxon>
    </lineage>
</organism>
<gene>
    <name evidence="14" type="ORF">SAMN02745180_01391</name>
</gene>
<evidence type="ECO:0000313" key="14">
    <source>
        <dbReference type="EMBL" id="SHH90608.1"/>
    </source>
</evidence>
<dbReference type="OrthoDB" id="9809356at2"/>
<dbReference type="RefSeq" id="WP_072744061.1">
    <property type="nucleotide sequence ID" value="NZ_FQXR01000005.1"/>
</dbReference>
<evidence type="ECO:0000256" key="9">
    <source>
        <dbReference type="ARBA" id="ARBA00030592"/>
    </source>
</evidence>
<keyword evidence="5" id="KW-0479">Metal-binding</keyword>
<feature type="domain" description="Mur ligase C-terminal" evidence="12">
    <location>
        <begin position="298"/>
        <end position="416"/>
    </location>
</feature>
<dbReference type="PANTHER" id="PTHR11136">
    <property type="entry name" value="FOLYLPOLYGLUTAMATE SYNTHASE-RELATED"/>
    <property type="match status" value="1"/>
</dbReference>
<dbReference type="InterPro" id="IPR036615">
    <property type="entry name" value="Mur_ligase_C_dom_sf"/>
</dbReference>
<evidence type="ECO:0000256" key="7">
    <source>
        <dbReference type="ARBA" id="ARBA00022840"/>
    </source>
</evidence>
<dbReference type="SUPFAM" id="SSF53244">
    <property type="entry name" value="MurD-like peptide ligases, peptide-binding domain"/>
    <property type="match status" value="1"/>
</dbReference>
<dbReference type="Pfam" id="PF08245">
    <property type="entry name" value="Mur_ligase_M"/>
    <property type="match status" value="1"/>
</dbReference>
<dbReference type="Pfam" id="PF02875">
    <property type="entry name" value="Mur_ligase_C"/>
    <property type="match status" value="1"/>
</dbReference>
<evidence type="ECO:0000256" key="11">
    <source>
        <dbReference type="PIRNR" id="PIRNR001563"/>
    </source>
</evidence>
<protein>
    <recommendedName>
        <fullName evidence="3">tetrahydrofolate synthase</fullName>
        <ecNumber evidence="3">6.3.2.17</ecNumber>
    </recommendedName>
    <alternativeName>
        <fullName evidence="9">Tetrahydrofolylpolyglutamate synthase</fullName>
    </alternativeName>
</protein>
<evidence type="ECO:0000256" key="10">
    <source>
        <dbReference type="ARBA" id="ARBA00047493"/>
    </source>
</evidence>
<dbReference type="GO" id="GO:0008841">
    <property type="term" value="F:dihydrofolate synthase activity"/>
    <property type="evidence" value="ECO:0007669"/>
    <property type="project" value="TreeGrafter"/>
</dbReference>
<dbReference type="AlphaFoldDB" id="A0A1M5WSZ6"/>
<dbReference type="InterPro" id="IPR013221">
    <property type="entry name" value="Mur_ligase_cen"/>
</dbReference>
<dbReference type="Gene3D" id="3.40.1190.10">
    <property type="entry name" value="Mur-like, catalytic domain"/>
    <property type="match status" value="1"/>
</dbReference>
<dbReference type="InterPro" id="IPR018109">
    <property type="entry name" value="Folylpolyglutamate_synth_CS"/>
</dbReference>
<dbReference type="InterPro" id="IPR001645">
    <property type="entry name" value="Folylpolyglutamate_synth"/>
</dbReference>
<comment type="similarity">
    <text evidence="2 11">Belongs to the folylpolyglutamate synthase family.</text>
</comment>
<comment type="cofactor">
    <cofactor evidence="1">
        <name>Mg(2+)</name>
        <dbReference type="ChEBI" id="CHEBI:18420"/>
    </cofactor>
</comment>
<accession>A0A1M5WSZ6</accession>
<proteinExistence type="inferred from homology"/>
<evidence type="ECO:0000256" key="4">
    <source>
        <dbReference type="ARBA" id="ARBA00022598"/>
    </source>
</evidence>
<dbReference type="PANTHER" id="PTHR11136:SF0">
    <property type="entry name" value="DIHYDROFOLATE SYNTHETASE-RELATED"/>
    <property type="match status" value="1"/>
</dbReference>
<evidence type="ECO:0000256" key="2">
    <source>
        <dbReference type="ARBA" id="ARBA00008276"/>
    </source>
</evidence>
<dbReference type="InterPro" id="IPR004101">
    <property type="entry name" value="Mur_ligase_C"/>
</dbReference>
<dbReference type="EMBL" id="FQXR01000005">
    <property type="protein sequence ID" value="SHH90608.1"/>
    <property type="molecule type" value="Genomic_DNA"/>
</dbReference>
<keyword evidence="6 11" id="KW-0547">Nucleotide-binding</keyword>
<dbReference type="Proteomes" id="UP000184389">
    <property type="component" value="Unassembled WGS sequence"/>
</dbReference>
<keyword evidence="4 11" id="KW-0436">Ligase</keyword>
<keyword evidence="8" id="KW-0460">Magnesium</keyword>
<dbReference type="GO" id="GO:0046872">
    <property type="term" value="F:metal ion binding"/>
    <property type="evidence" value="ECO:0007669"/>
    <property type="project" value="UniProtKB-KW"/>
</dbReference>
<keyword evidence="15" id="KW-1185">Reference proteome</keyword>
<feature type="domain" description="Mur ligase central" evidence="13">
    <location>
        <begin position="44"/>
        <end position="269"/>
    </location>
</feature>
<reference evidence="14 15" key="1">
    <citation type="submission" date="2016-11" db="EMBL/GenBank/DDBJ databases">
        <authorList>
            <person name="Jaros S."/>
            <person name="Januszkiewicz K."/>
            <person name="Wedrychowicz H."/>
        </authorList>
    </citation>
    <scope>NUCLEOTIDE SEQUENCE [LARGE SCALE GENOMIC DNA]</scope>
    <source>
        <strain evidence="14 15">DSM 13106</strain>
    </source>
</reference>
<dbReference type="Gene3D" id="3.90.190.20">
    <property type="entry name" value="Mur ligase, C-terminal domain"/>
    <property type="match status" value="1"/>
</dbReference>
<dbReference type="PIRSF" id="PIRSF001563">
    <property type="entry name" value="Folylpolyglu_synth"/>
    <property type="match status" value="1"/>
</dbReference>